<gene>
    <name evidence="1" type="ORF">E2C01_088550</name>
</gene>
<protein>
    <submittedName>
        <fullName evidence="1">Uncharacterized protein</fullName>
    </submittedName>
</protein>
<dbReference type="AlphaFoldDB" id="A0A5B7JM70"/>
<dbReference type="Proteomes" id="UP000324222">
    <property type="component" value="Unassembled WGS sequence"/>
</dbReference>
<organism evidence="1 2">
    <name type="scientific">Portunus trituberculatus</name>
    <name type="common">Swimming crab</name>
    <name type="synonym">Neptunus trituberculatus</name>
    <dbReference type="NCBI Taxonomy" id="210409"/>
    <lineage>
        <taxon>Eukaryota</taxon>
        <taxon>Metazoa</taxon>
        <taxon>Ecdysozoa</taxon>
        <taxon>Arthropoda</taxon>
        <taxon>Crustacea</taxon>
        <taxon>Multicrustacea</taxon>
        <taxon>Malacostraca</taxon>
        <taxon>Eumalacostraca</taxon>
        <taxon>Eucarida</taxon>
        <taxon>Decapoda</taxon>
        <taxon>Pleocyemata</taxon>
        <taxon>Brachyura</taxon>
        <taxon>Eubrachyura</taxon>
        <taxon>Portunoidea</taxon>
        <taxon>Portunidae</taxon>
        <taxon>Portuninae</taxon>
        <taxon>Portunus</taxon>
    </lineage>
</organism>
<name>A0A5B7JM70_PORTR</name>
<evidence type="ECO:0000313" key="1">
    <source>
        <dbReference type="EMBL" id="MPC93424.1"/>
    </source>
</evidence>
<proteinExistence type="predicted"/>
<sequence>MFNDLVSSAAVECVAHPLLRLFLLPDEMKTKDEREASLGRAMESVGREEET</sequence>
<comment type="caution">
    <text evidence="1">The sequence shown here is derived from an EMBL/GenBank/DDBJ whole genome shotgun (WGS) entry which is preliminary data.</text>
</comment>
<keyword evidence="2" id="KW-1185">Reference proteome</keyword>
<evidence type="ECO:0000313" key="2">
    <source>
        <dbReference type="Proteomes" id="UP000324222"/>
    </source>
</evidence>
<reference evidence="1 2" key="1">
    <citation type="submission" date="2019-05" db="EMBL/GenBank/DDBJ databases">
        <title>Another draft genome of Portunus trituberculatus and its Hox gene families provides insights of decapod evolution.</title>
        <authorList>
            <person name="Jeong J.-H."/>
            <person name="Song I."/>
            <person name="Kim S."/>
            <person name="Choi T."/>
            <person name="Kim D."/>
            <person name="Ryu S."/>
            <person name="Kim W."/>
        </authorList>
    </citation>
    <scope>NUCLEOTIDE SEQUENCE [LARGE SCALE GENOMIC DNA]</scope>
    <source>
        <tissue evidence="1">Muscle</tissue>
    </source>
</reference>
<accession>A0A5B7JM70</accession>
<dbReference type="EMBL" id="VSRR010094824">
    <property type="protein sequence ID" value="MPC93424.1"/>
    <property type="molecule type" value="Genomic_DNA"/>
</dbReference>